<feature type="transmembrane region" description="Helical" evidence="2">
    <location>
        <begin position="130"/>
        <end position="148"/>
    </location>
</feature>
<feature type="region of interest" description="Disordered" evidence="1">
    <location>
        <begin position="1"/>
        <end position="36"/>
    </location>
</feature>
<organism evidence="3 4">
    <name type="scientific">Protea cynaroides</name>
    <dbReference type="NCBI Taxonomy" id="273540"/>
    <lineage>
        <taxon>Eukaryota</taxon>
        <taxon>Viridiplantae</taxon>
        <taxon>Streptophyta</taxon>
        <taxon>Embryophyta</taxon>
        <taxon>Tracheophyta</taxon>
        <taxon>Spermatophyta</taxon>
        <taxon>Magnoliopsida</taxon>
        <taxon>Proteales</taxon>
        <taxon>Proteaceae</taxon>
        <taxon>Protea</taxon>
    </lineage>
</organism>
<evidence type="ECO:0000256" key="2">
    <source>
        <dbReference type="SAM" id="Phobius"/>
    </source>
</evidence>
<keyword evidence="2" id="KW-0472">Membrane</keyword>
<keyword evidence="2" id="KW-0812">Transmembrane</keyword>
<evidence type="ECO:0000256" key="1">
    <source>
        <dbReference type="SAM" id="MobiDB-lite"/>
    </source>
</evidence>
<keyword evidence="4" id="KW-1185">Reference proteome</keyword>
<evidence type="ECO:0000313" key="4">
    <source>
        <dbReference type="Proteomes" id="UP001141806"/>
    </source>
</evidence>
<gene>
    <name evidence="3" type="ORF">NE237_029148</name>
</gene>
<accession>A0A9Q0GSL4</accession>
<name>A0A9Q0GSL4_9MAGN</name>
<proteinExistence type="predicted"/>
<keyword evidence="2" id="KW-1133">Transmembrane helix</keyword>
<dbReference type="EMBL" id="JAMYWD010000012">
    <property type="protein sequence ID" value="KAJ4952316.1"/>
    <property type="molecule type" value="Genomic_DNA"/>
</dbReference>
<feature type="transmembrane region" description="Helical" evidence="2">
    <location>
        <begin position="160"/>
        <end position="180"/>
    </location>
</feature>
<dbReference type="OrthoDB" id="658712at2759"/>
<feature type="compositionally biased region" description="Basic and acidic residues" evidence="1">
    <location>
        <begin position="1"/>
        <end position="18"/>
    </location>
</feature>
<dbReference type="PANTHER" id="PTHR35475">
    <property type="entry name" value="WD REPEAT PROTEIN"/>
    <property type="match status" value="1"/>
</dbReference>
<dbReference type="Proteomes" id="UP001141806">
    <property type="component" value="Unassembled WGS sequence"/>
</dbReference>
<dbReference type="PANTHER" id="PTHR35475:SF1">
    <property type="entry name" value="WD REPEAT PROTEIN"/>
    <property type="match status" value="1"/>
</dbReference>
<reference evidence="3" key="1">
    <citation type="journal article" date="2023" name="Plant J.">
        <title>The genome of the king protea, Protea cynaroides.</title>
        <authorList>
            <person name="Chang J."/>
            <person name="Duong T.A."/>
            <person name="Schoeman C."/>
            <person name="Ma X."/>
            <person name="Roodt D."/>
            <person name="Barker N."/>
            <person name="Li Z."/>
            <person name="Van de Peer Y."/>
            <person name="Mizrachi E."/>
        </authorList>
    </citation>
    <scope>NUCLEOTIDE SEQUENCE</scope>
    <source>
        <tissue evidence="3">Young leaves</tissue>
    </source>
</reference>
<dbReference type="AlphaFoldDB" id="A0A9Q0GSL4"/>
<protein>
    <submittedName>
        <fullName evidence="3">Uncharacterized protein</fullName>
    </submittedName>
</protein>
<evidence type="ECO:0000313" key="3">
    <source>
        <dbReference type="EMBL" id="KAJ4952316.1"/>
    </source>
</evidence>
<feature type="compositionally biased region" description="Polar residues" evidence="1">
    <location>
        <begin position="23"/>
        <end position="35"/>
    </location>
</feature>
<comment type="caution">
    <text evidence="3">The sequence shown here is derived from an EMBL/GenBank/DDBJ whole genome shotgun (WGS) entry which is preliminary data.</text>
</comment>
<sequence>MEEESKTGEIKESSKSGHESPPTAKSSKPKNPTRTVKTKVAEVEIHVFRRGKGPIDVCKSSLGGWDQNQLEVSEILENYGFKSIFAFNPESGRGVPIRFNPRNGRSMLPYTDGSVIFIDGEPKDSSVKPITKILVGIAVMTLLMAILFKETPEWMKRFNIIGGNIPPWVLACAVIVFTQLRKRIRNILRRYGW</sequence>